<dbReference type="HAMAP" id="MF_00020">
    <property type="entry name" value="Acetate_kinase"/>
    <property type="match status" value="1"/>
</dbReference>
<accession>A0ABN8DY67</accession>
<dbReference type="NCBIfam" id="NF009099">
    <property type="entry name" value="PRK12440.1"/>
    <property type="match status" value="1"/>
</dbReference>
<dbReference type="NCBIfam" id="TIGR00016">
    <property type="entry name" value="ackA"/>
    <property type="match status" value="1"/>
</dbReference>
<evidence type="ECO:0000256" key="5">
    <source>
        <dbReference type="ARBA" id="ARBA00022741"/>
    </source>
</evidence>
<comment type="catalytic activity">
    <reaction evidence="9">
        <text>acetate + ATP = acetyl phosphate + ADP</text>
        <dbReference type="Rhea" id="RHEA:11352"/>
        <dbReference type="ChEBI" id="CHEBI:22191"/>
        <dbReference type="ChEBI" id="CHEBI:30089"/>
        <dbReference type="ChEBI" id="CHEBI:30616"/>
        <dbReference type="ChEBI" id="CHEBI:456216"/>
        <dbReference type="EC" id="2.7.2.1"/>
    </reaction>
</comment>
<gene>
    <name evidence="11" type="primary">ackA_2</name>
    <name evidence="9" type="synonym">ackA</name>
    <name evidence="11" type="ORF">VST7929_03242</name>
</gene>
<dbReference type="PROSITE" id="PS01075">
    <property type="entry name" value="ACETATE_KINASE_1"/>
    <property type="match status" value="1"/>
</dbReference>
<dbReference type="GO" id="GO:0008776">
    <property type="term" value="F:acetate kinase activity"/>
    <property type="evidence" value="ECO:0007669"/>
    <property type="project" value="UniProtKB-EC"/>
</dbReference>
<sequence>MSNKLVLVLNSGSSSLKFALIDAETGAASLTGLGECFGLADARISWKLNGEKHETQLPGLDDHHQKAIDVIVGIVNEMQVEDRLVAVGHRVVHGGERFAKSVRIDQDVINGINEIQDLAPLHNPANLMGIHAAMAAFPALPQFAVFDTAFHQTMPPKAFTGAIATELYEKYGIRRYGFHGTSHYYVSREAAKMLNKPVDESNFISVHLGNGASVCAIHNGQSVDTSMGFTPLAGLMMGTRCGDLDPGIIEFLMKKGWSQDEIFNTLNKKSGFLGVSGVSSDARGVLEAMEQGHEGAKLAFDVFTYRVAKYIASYLVALDSLDAVIFTGGIGENSLPIRREILKNLKLLGFVEDEKGNEDARFGAAGQIAKSEMLGAVALVIPTNEELVIAQDCVNLM</sequence>
<dbReference type="CDD" id="cd24010">
    <property type="entry name" value="ASKHA_NBD_AcK_PK"/>
    <property type="match status" value="1"/>
</dbReference>
<evidence type="ECO:0000256" key="3">
    <source>
        <dbReference type="ARBA" id="ARBA00022679"/>
    </source>
</evidence>
<keyword evidence="7 9" id="KW-0067">ATP-binding</keyword>
<evidence type="ECO:0000256" key="7">
    <source>
        <dbReference type="ARBA" id="ARBA00022840"/>
    </source>
</evidence>
<evidence type="ECO:0000256" key="9">
    <source>
        <dbReference type="HAMAP-Rule" id="MF_00020"/>
    </source>
</evidence>
<feature type="binding site" evidence="9">
    <location>
        <position position="10"/>
    </location>
    <ligand>
        <name>Mg(2+)</name>
        <dbReference type="ChEBI" id="CHEBI:18420"/>
    </ligand>
</feature>
<keyword evidence="5 9" id="KW-0547">Nucleotide-binding</keyword>
<comment type="subunit">
    <text evidence="9">Homodimer.</text>
</comment>
<evidence type="ECO:0000256" key="2">
    <source>
        <dbReference type="ARBA" id="ARBA00022490"/>
    </source>
</evidence>
<dbReference type="Gene3D" id="3.30.420.40">
    <property type="match status" value="2"/>
</dbReference>
<comment type="cofactor">
    <cofactor evidence="9">
        <name>Mg(2+)</name>
        <dbReference type="ChEBI" id="CHEBI:18420"/>
    </cofactor>
    <cofactor evidence="9">
        <name>Mn(2+)</name>
        <dbReference type="ChEBI" id="CHEBI:29035"/>
    </cofactor>
    <text evidence="9">Mg(2+). Can also accept Mn(2+).</text>
</comment>
<dbReference type="InterPro" id="IPR023865">
    <property type="entry name" value="Aliphatic_acid_kinase_CS"/>
</dbReference>
<protein>
    <recommendedName>
        <fullName evidence="9">Acetate kinase</fullName>
        <ecNumber evidence="9">2.7.2.1</ecNumber>
    </recommendedName>
    <alternativeName>
        <fullName evidence="9">Acetokinase</fullName>
    </alternativeName>
</protein>
<dbReference type="PANTHER" id="PTHR21060">
    <property type="entry name" value="ACETATE KINASE"/>
    <property type="match status" value="1"/>
</dbReference>
<keyword evidence="4 9" id="KW-0479">Metal-binding</keyword>
<evidence type="ECO:0000256" key="8">
    <source>
        <dbReference type="ARBA" id="ARBA00022842"/>
    </source>
</evidence>
<comment type="similarity">
    <text evidence="1 9 10">Belongs to the acetokinase family.</text>
</comment>
<dbReference type="PROSITE" id="PS01076">
    <property type="entry name" value="ACETATE_KINASE_2"/>
    <property type="match status" value="1"/>
</dbReference>
<evidence type="ECO:0000256" key="6">
    <source>
        <dbReference type="ARBA" id="ARBA00022777"/>
    </source>
</evidence>
<evidence type="ECO:0000313" key="12">
    <source>
        <dbReference type="Proteomes" id="UP000838672"/>
    </source>
</evidence>
<evidence type="ECO:0000256" key="10">
    <source>
        <dbReference type="RuleBase" id="RU003835"/>
    </source>
</evidence>
<dbReference type="Proteomes" id="UP000838672">
    <property type="component" value="Unassembled WGS sequence"/>
</dbReference>
<dbReference type="EMBL" id="CAKLDI010000002">
    <property type="protein sequence ID" value="CAH0535768.1"/>
    <property type="molecule type" value="Genomic_DNA"/>
</dbReference>
<feature type="active site" description="Proton donor/acceptor" evidence="9">
    <location>
        <position position="147"/>
    </location>
</feature>
<comment type="pathway">
    <text evidence="9">Metabolic intermediate biosynthesis; acetyl-CoA biosynthesis; acetyl-CoA from acetate: step 1/2.</text>
</comment>
<dbReference type="PANTHER" id="PTHR21060:SF21">
    <property type="entry name" value="ACETATE KINASE"/>
    <property type="match status" value="1"/>
</dbReference>
<dbReference type="InterPro" id="IPR000890">
    <property type="entry name" value="Aliphatic_acid_kin_short-chain"/>
</dbReference>
<dbReference type="RefSeq" id="WP_237468620.1">
    <property type="nucleotide sequence ID" value="NZ_CAKLDI010000002.1"/>
</dbReference>
<dbReference type="EC" id="2.7.2.1" evidence="9"/>
<keyword evidence="12" id="KW-1185">Reference proteome</keyword>
<comment type="caution">
    <text evidence="11">The sequence shown here is derived from an EMBL/GenBank/DDBJ whole genome shotgun (WGS) entry which is preliminary data.</text>
</comment>
<dbReference type="Pfam" id="PF00871">
    <property type="entry name" value="Acetate_kinase"/>
    <property type="match status" value="1"/>
</dbReference>
<dbReference type="SUPFAM" id="SSF53067">
    <property type="entry name" value="Actin-like ATPase domain"/>
    <property type="match status" value="2"/>
</dbReference>
<feature type="binding site" evidence="9">
    <location>
        <position position="90"/>
    </location>
    <ligand>
        <name>substrate</name>
    </ligand>
</feature>
<dbReference type="InterPro" id="IPR043129">
    <property type="entry name" value="ATPase_NBD"/>
</dbReference>
<keyword evidence="2 9" id="KW-0963">Cytoplasm</keyword>
<organism evidence="11 12">
    <name type="scientific">Vibrio stylophorae</name>
    <dbReference type="NCBI Taxonomy" id="659351"/>
    <lineage>
        <taxon>Bacteria</taxon>
        <taxon>Pseudomonadati</taxon>
        <taxon>Pseudomonadota</taxon>
        <taxon>Gammaproteobacteria</taxon>
        <taxon>Vibrionales</taxon>
        <taxon>Vibrionaceae</taxon>
        <taxon>Vibrio</taxon>
    </lineage>
</organism>
<evidence type="ECO:0000256" key="4">
    <source>
        <dbReference type="ARBA" id="ARBA00022723"/>
    </source>
</evidence>
<comment type="subcellular location">
    <subcellularLocation>
        <location evidence="9">Cytoplasm</location>
    </subcellularLocation>
</comment>
<feature type="binding site" evidence="9">
    <location>
        <begin position="207"/>
        <end position="211"/>
    </location>
    <ligand>
        <name>ATP</name>
        <dbReference type="ChEBI" id="CHEBI:30616"/>
    </ligand>
</feature>
<dbReference type="InterPro" id="IPR004372">
    <property type="entry name" value="Ac/propionate_kinase"/>
</dbReference>
<reference evidence="11" key="1">
    <citation type="submission" date="2021-11" db="EMBL/GenBank/DDBJ databases">
        <authorList>
            <person name="Rodrigo-Torres L."/>
            <person name="Arahal R. D."/>
            <person name="Lucena T."/>
        </authorList>
    </citation>
    <scope>NUCLEOTIDE SEQUENCE</scope>
    <source>
        <strain evidence="11">CECT 7929</strain>
    </source>
</reference>
<name>A0ABN8DY67_9VIBR</name>
<keyword evidence="8 9" id="KW-0460">Magnesium</keyword>
<keyword evidence="6 9" id="KW-0418">Kinase</keyword>
<keyword evidence="3 9" id="KW-0808">Transferase</keyword>
<feature type="binding site" evidence="9">
    <location>
        <position position="17"/>
    </location>
    <ligand>
        <name>ATP</name>
        <dbReference type="ChEBI" id="CHEBI:30616"/>
    </ligand>
</feature>
<proteinExistence type="inferred from homology"/>
<feature type="binding site" evidence="9">
    <location>
        <position position="385"/>
    </location>
    <ligand>
        <name>Mg(2+)</name>
        <dbReference type="ChEBI" id="CHEBI:18420"/>
    </ligand>
</feature>
<feature type="site" description="Transition state stabilizer" evidence="9">
    <location>
        <position position="240"/>
    </location>
</feature>
<feature type="site" description="Transition state stabilizer" evidence="9">
    <location>
        <position position="179"/>
    </location>
</feature>
<dbReference type="PIRSF" id="PIRSF000722">
    <property type="entry name" value="Acetate_prop_kin"/>
    <property type="match status" value="1"/>
</dbReference>
<evidence type="ECO:0000313" key="11">
    <source>
        <dbReference type="EMBL" id="CAH0535768.1"/>
    </source>
</evidence>
<dbReference type="PRINTS" id="PR00471">
    <property type="entry name" value="ACETATEKNASE"/>
</dbReference>
<feature type="binding site" evidence="9">
    <location>
        <begin position="329"/>
        <end position="333"/>
    </location>
    <ligand>
        <name>ATP</name>
        <dbReference type="ChEBI" id="CHEBI:30616"/>
    </ligand>
</feature>
<comment type="function">
    <text evidence="9">Catalyzes the formation of acetyl phosphate from acetate and ATP. Can also catalyze the reverse reaction.</text>
</comment>
<evidence type="ECO:0000256" key="1">
    <source>
        <dbReference type="ARBA" id="ARBA00008748"/>
    </source>
</evidence>
<feature type="binding site" evidence="9">
    <location>
        <begin position="281"/>
        <end position="283"/>
    </location>
    <ligand>
        <name>ATP</name>
        <dbReference type="ChEBI" id="CHEBI:30616"/>
    </ligand>
</feature>